<organism evidence="2 3">
    <name type="scientific">Gottfriedia acidiceleris</name>
    <dbReference type="NCBI Taxonomy" id="371036"/>
    <lineage>
        <taxon>Bacteria</taxon>
        <taxon>Bacillati</taxon>
        <taxon>Bacillota</taxon>
        <taxon>Bacilli</taxon>
        <taxon>Bacillales</taxon>
        <taxon>Bacillaceae</taxon>
        <taxon>Gottfriedia</taxon>
    </lineage>
</organism>
<proteinExistence type="predicted"/>
<keyword evidence="1" id="KW-0472">Membrane</keyword>
<evidence type="ECO:0000313" key="3">
    <source>
        <dbReference type="Proteomes" id="UP000830639"/>
    </source>
</evidence>
<gene>
    <name evidence="2" type="ORF">MY490_00165</name>
</gene>
<evidence type="ECO:0000313" key="2">
    <source>
        <dbReference type="EMBL" id="UPM54392.1"/>
    </source>
</evidence>
<name>A0ABY4JNW1_9BACI</name>
<feature type="transmembrane region" description="Helical" evidence="1">
    <location>
        <begin position="59"/>
        <end position="87"/>
    </location>
</feature>
<keyword evidence="1" id="KW-0812">Transmembrane</keyword>
<dbReference type="EMBL" id="CP096034">
    <property type="protein sequence ID" value="UPM54392.1"/>
    <property type="molecule type" value="Genomic_DNA"/>
</dbReference>
<keyword evidence="3" id="KW-1185">Reference proteome</keyword>
<sequence>MVNSIIMISVVLFVILFLLLVGLPVKALKLISKYVLRGIVCVMIVFILNYALASNNFHIPINPVTCAFLSVLGVPGIVALSVIGIYIV</sequence>
<feature type="transmembrane region" description="Helical" evidence="1">
    <location>
        <begin position="6"/>
        <end position="25"/>
    </location>
</feature>
<feature type="transmembrane region" description="Helical" evidence="1">
    <location>
        <begin position="34"/>
        <end position="53"/>
    </location>
</feature>
<dbReference type="Pfam" id="PF07441">
    <property type="entry name" value="BofA"/>
    <property type="match status" value="1"/>
</dbReference>
<dbReference type="InterPro" id="IPR010001">
    <property type="entry name" value="BofA"/>
</dbReference>
<accession>A0ABY4JNW1</accession>
<dbReference type="NCBIfam" id="TIGR02862">
    <property type="entry name" value="spore_BofA"/>
    <property type="match status" value="1"/>
</dbReference>
<dbReference type="Proteomes" id="UP000830639">
    <property type="component" value="Chromosome"/>
</dbReference>
<keyword evidence="1" id="KW-1133">Transmembrane helix</keyword>
<reference evidence="2 3" key="1">
    <citation type="submission" date="2022-04" db="EMBL/GenBank/DDBJ databases">
        <title>Mechanism of arsenic methylation and mitigation arsenic toxicity by Bacillus sp. LH14 from an Arsenic-Contaminated Paddy Soil.</title>
        <authorList>
            <person name="Wang D."/>
        </authorList>
    </citation>
    <scope>NUCLEOTIDE SEQUENCE [LARGE SCALE GENOMIC DNA]</scope>
    <source>
        <strain evidence="2 3">LH14</strain>
    </source>
</reference>
<protein>
    <submittedName>
        <fullName evidence="2">Pro-sigmaK processing inhibitor BofA family protein</fullName>
    </submittedName>
</protein>
<evidence type="ECO:0000256" key="1">
    <source>
        <dbReference type="SAM" id="Phobius"/>
    </source>
</evidence>
<dbReference type="RefSeq" id="WP_248267552.1">
    <property type="nucleotide sequence ID" value="NZ_CP096034.1"/>
</dbReference>